<dbReference type="Gene3D" id="3.20.20.80">
    <property type="entry name" value="Glycosidases"/>
    <property type="match status" value="1"/>
</dbReference>
<evidence type="ECO:0000256" key="1">
    <source>
        <dbReference type="ARBA" id="ARBA00005641"/>
    </source>
</evidence>
<gene>
    <name evidence="7" type="ORF">AMON00008_LOCUS22376</name>
</gene>
<feature type="compositionally biased region" description="Basic residues" evidence="5">
    <location>
        <begin position="583"/>
        <end position="598"/>
    </location>
</feature>
<feature type="domain" description="Glycoside hydrolase family 5" evidence="6">
    <location>
        <begin position="80"/>
        <end position="349"/>
    </location>
</feature>
<comment type="similarity">
    <text evidence="1 4">Belongs to the glycosyl hydrolase 5 (cellulase A) family.</text>
</comment>
<evidence type="ECO:0000259" key="6">
    <source>
        <dbReference type="Pfam" id="PF00150"/>
    </source>
</evidence>
<evidence type="ECO:0000256" key="3">
    <source>
        <dbReference type="ARBA" id="ARBA00023295"/>
    </source>
</evidence>
<evidence type="ECO:0000256" key="4">
    <source>
        <dbReference type="RuleBase" id="RU361153"/>
    </source>
</evidence>
<dbReference type="InterPro" id="IPR001547">
    <property type="entry name" value="Glyco_hydro_5"/>
</dbReference>
<reference evidence="7" key="1">
    <citation type="submission" date="2021-01" db="EMBL/GenBank/DDBJ databases">
        <authorList>
            <person name="Corre E."/>
            <person name="Pelletier E."/>
            <person name="Niang G."/>
            <person name="Scheremetjew M."/>
            <person name="Finn R."/>
            <person name="Kale V."/>
            <person name="Holt S."/>
            <person name="Cochrane G."/>
            <person name="Meng A."/>
            <person name="Brown T."/>
            <person name="Cohen L."/>
        </authorList>
    </citation>
    <scope>NUCLEOTIDE SEQUENCE</scope>
    <source>
        <strain evidence="7">CCMP3105</strain>
    </source>
</reference>
<accession>A0A7S4QLL1</accession>
<protein>
    <recommendedName>
        <fullName evidence="6">Glycoside hydrolase family 5 domain-containing protein</fullName>
    </recommendedName>
</protein>
<dbReference type="GO" id="GO:0005576">
    <property type="term" value="C:extracellular region"/>
    <property type="evidence" value="ECO:0007669"/>
    <property type="project" value="TreeGrafter"/>
</dbReference>
<feature type="compositionally biased region" description="Pro residues" evidence="5">
    <location>
        <begin position="571"/>
        <end position="581"/>
    </location>
</feature>
<dbReference type="SUPFAM" id="SSF50405">
    <property type="entry name" value="Actin-crosslinking proteins"/>
    <property type="match status" value="1"/>
</dbReference>
<organism evidence="7">
    <name type="scientific">Alexandrium monilatum</name>
    <dbReference type="NCBI Taxonomy" id="311494"/>
    <lineage>
        <taxon>Eukaryota</taxon>
        <taxon>Sar</taxon>
        <taxon>Alveolata</taxon>
        <taxon>Dinophyceae</taxon>
        <taxon>Gonyaulacales</taxon>
        <taxon>Pyrocystaceae</taxon>
        <taxon>Alexandrium</taxon>
    </lineage>
</organism>
<evidence type="ECO:0000256" key="2">
    <source>
        <dbReference type="ARBA" id="ARBA00022801"/>
    </source>
</evidence>
<evidence type="ECO:0000256" key="5">
    <source>
        <dbReference type="SAM" id="MobiDB-lite"/>
    </source>
</evidence>
<dbReference type="PANTHER" id="PTHR31297">
    <property type="entry name" value="GLUCAN ENDO-1,6-BETA-GLUCOSIDASE B"/>
    <property type="match status" value="1"/>
</dbReference>
<dbReference type="InterPro" id="IPR050386">
    <property type="entry name" value="Glycosyl_hydrolase_5"/>
</dbReference>
<dbReference type="EMBL" id="HBNR01032603">
    <property type="protein sequence ID" value="CAE4587317.1"/>
    <property type="molecule type" value="Transcribed_RNA"/>
</dbReference>
<feature type="compositionally biased region" description="Acidic residues" evidence="5">
    <location>
        <begin position="378"/>
        <end position="388"/>
    </location>
</feature>
<dbReference type="PANTHER" id="PTHR31297:SF43">
    <property type="entry name" value="GLUCAN 1,3-BETA-GLUCOSIDASE 3"/>
    <property type="match status" value="1"/>
</dbReference>
<dbReference type="GO" id="GO:0009251">
    <property type="term" value="P:glucan catabolic process"/>
    <property type="evidence" value="ECO:0007669"/>
    <property type="project" value="TreeGrafter"/>
</dbReference>
<dbReference type="SUPFAM" id="SSF51445">
    <property type="entry name" value="(Trans)glycosidases"/>
    <property type="match status" value="1"/>
</dbReference>
<feature type="region of interest" description="Disordered" evidence="5">
    <location>
        <begin position="365"/>
        <end position="389"/>
    </location>
</feature>
<dbReference type="Pfam" id="PF00150">
    <property type="entry name" value="Cellulase"/>
    <property type="match status" value="1"/>
</dbReference>
<sequence length="637" mass="71849">MFAETPMCVEQQPMAWSTRGGPAEPWRGVNLGGWLLLEPGTAKALFSRHAQSGIEALCEWDLMLTLRQKHALGDIWQHRETYITKRDFQRIRDCGLNAVRLPFGYWIVLGASAGEPYAGPALEYIDRALEWAEEYGLQVVLDLHGAPGGESAEAPCGRRQRPLSRWSWRDWRFEQSLHALEVLARRYSGSKVVTGIEVCNEPSPDVPTRALCSFYNRAVDVIRGAGMHHSRVAVVLPLFQRPADEVLEEWSRVSADRHQNVCFDMHYYHCFENEWNGKTMAQQLRSVQEHALELRRFPAVVGEWSLALGLAAQQRCLLDEEARALFGRTQLAAYGEASHGWFFWNWTDAHGTEWDWQRSYQEGSMSGPVTHLPSWDGTGDDPLEEDLDPSPAEPNVHIGDSIFLRAFHGRHVDMGGSQAHARWADRGEWQRFVVCFPSIKPSNQRLGKRRRRMPVADGDVICLRAHNGHLMSVKGGKVVECPEDAADESADFILHVQGNGSLRHRSTVFLQSRYTSCLLDVDGSGRDSGVHARWDHFGEWQRFVVEKAQSAKAPVQQAAAASRKRPRSSCSPPPLRSPGTPPHKQRRSIATPQRRRLSLRPSNAPTPEKQARRRSSISGPSPSLGKRRWSGRMALRP</sequence>
<feature type="region of interest" description="Disordered" evidence="5">
    <location>
        <begin position="554"/>
        <end position="637"/>
    </location>
</feature>
<dbReference type="CDD" id="cd00257">
    <property type="entry name" value="beta-trefoil_FSCN-like"/>
    <property type="match status" value="1"/>
</dbReference>
<dbReference type="AlphaFoldDB" id="A0A7S4QLL1"/>
<keyword evidence="2 4" id="KW-0378">Hydrolase</keyword>
<name>A0A7S4QLL1_9DINO</name>
<dbReference type="InterPro" id="IPR017853">
    <property type="entry name" value="GH"/>
</dbReference>
<dbReference type="GO" id="GO:0046557">
    <property type="term" value="F:glucan endo-1,6-beta-glucosidase activity"/>
    <property type="evidence" value="ECO:0007669"/>
    <property type="project" value="TreeGrafter"/>
</dbReference>
<dbReference type="Gene3D" id="2.80.10.50">
    <property type="match status" value="1"/>
</dbReference>
<dbReference type="InterPro" id="IPR008999">
    <property type="entry name" value="Actin-crosslinking"/>
</dbReference>
<keyword evidence="3 4" id="KW-0326">Glycosidase</keyword>
<proteinExistence type="inferred from homology"/>
<dbReference type="GO" id="GO:0009986">
    <property type="term" value="C:cell surface"/>
    <property type="evidence" value="ECO:0007669"/>
    <property type="project" value="TreeGrafter"/>
</dbReference>
<evidence type="ECO:0000313" key="7">
    <source>
        <dbReference type="EMBL" id="CAE4587317.1"/>
    </source>
</evidence>